<dbReference type="RefSeq" id="WP_100278208.1">
    <property type="nucleotide sequence ID" value="NZ_CP018799.1"/>
</dbReference>
<organism evidence="2 3">
    <name type="scientific">Mariprofundus aestuarium</name>
    <dbReference type="NCBI Taxonomy" id="1921086"/>
    <lineage>
        <taxon>Bacteria</taxon>
        <taxon>Pseudomonadati</taxon>
        <taxon>Pseudomonadota</taxon>
        <taxon>Candidatius Mariprofundia</taxon>
        <taxon>Mariprofundales</taxon>
        <taxon>Mariprofundaceae</taxon>
        <taxon>Mariprofundus</taxon>
    </lineage>
</organism>
<sequence length="79" mass="8900">MKFRVYLTFNEATVRDPIIWKLGREFDLVTNIRMAEVKDGMGLVGLELEGGEDVIDAAVKWLGEQGVHVEPIEQNIIEG</sequence>
<dbReference type="OrthoDB" id="9808559at2"/>
<protein>
    <submittedName>
        <fullName evidence="2">NIL domain-containing protein</fullName>
    </submittedName>
</protein>
<accession>A0A2K8KZR9</accession>
<dbReference type="Gene3D" id="3.30.70.260">
    <property type="match status" value="1"/>
</dbReference>
<name>A0A2K8KZR9_MARES</name>
<dbReference type="Pfam" id="PF09383">
    <property type="entry name" value="NIL"/>
    <property type="match status" value="1"/>
</dbReference>
<dbReference type="AlphaFoldDB" id="A0A2K8KZR9"/>
<keyword evidence="3" id="KW-1185">Reference proteome</keyword>
<evidence type="ECO:0000313" key="2">
    <source>
        <dbReference type="EMBL" id="ATX80443.1"/>
    </source>
</evidence>
<dbReference type="SMART" id="SM00930">
    <property type="entry name" value="NIL"/>
    <property type="match status" value="1"/>
</dbReference>
<dbReference type="SUPFAM" id="SSF55021">
    <property type="entry name" value="ACT-like"/>
    <property type="match status" value="1"/>
</dbReference>
<evidence type="ECO:0000313" key="3">
    <source>
        <dbReference type="Proteomes" id="UP000231701"/>
    </source>
</evidence>
<dbReference type="InterPro" id="IPR045865">
    <property type="entry name" value="ACT-like_dom_sf"/>
</dbReference>
<gene>
    <name evidence="2" type="ORF">Ga0123461_2037</name>
</gene>
<evidence type="ECO:0000259" key="1">
    <source>
        <dbReference type="SMART" id="SM00930"/>
    </source>
</evidence>
<dbReference type="InterPro" id="IPR018449">
    <property type="entry name" value="NIL_domain"/>
</dbReference>
<reference evidence="2 3" key="1">
    <citation type="submission" date="2016-12" db="EMBL/GenBank/DDBJ databases">
        <title>Isolation and genomic insights into novel planktonic Zetaproteobacteria from stratified waters of the Chesapeake Bay.</title>
        <authorList>
            <person name="McAllister S.M."/>
            <person name="Kato S."/>
            <person name="Chan C.S."/>
            <person name="Chiu B.K."/>
            <person name="Field E.K."/>
        </authorList>
    </citation>
    <scope>NUCLEOTIDE SEQUENCE [LARGE SCALE GENOMIC DNA]</scope>
    <source>
        <strain evidence="2 3">CP-5</strain>
    </source>
</reference>
<dbReference type="Proteomes" id="UP000231701">
    <property type="component" value="Chromosome"/>
</dbReference>
<dbReference type="EMBL" id="CP018799">
    <property type="protein sequence ID" value="ATX80443.1"/>
    <property type="molecule type" value="Genomic_DNA"/>
</dbReference>
<dbReference type="KEGG" id="maes:Ga0123461_2037"/>
<feature type="domain" description="NIL" evidence="1">
    <location>
        <begin position="1"/>
        <end position="72"/>
    </location>
</feature>
<proteinExistence type="predicted"/>